<accession>T0L1K4</accession>
<proteinExistence type="predicted"/>
<sequence>MDKELELRNIKNEKNTFDGLYFRASNSENNDENIFLYDTQNKGISTFKNEHFSRELVLGQYPTLVMTQKGQYAPSDWQIVYIENHHKIFRDDVCFEKGERDSYNNIPLELKKCDKNNKKQNFFIIKISDDFKEIGAINHENTPSFTNIITANPYNEI</sequence>
<keyword evidence="2" id="KW-1185">Reference proteome</keyword>
<dbReference type="Proteomes" id="UP000053780">
    <property type="component" value="Unassembled WGS sequence"/>
</dbReference>
<evidence type="ECO:0008006" key="3">
    <source>
        <dbReference type="Google" id="ProtNLM"/>
    </source>
</evidence>
<dbReference type="VEuPathDB" id="MicrosporidiaDB:NAPIS_ORF01006"/>
<dbReference type="HOGENOM" id="CLU_1678421_0_0_1"/>
<dbReference type="EMBL" id="KE647141">
    <property type="protein sequence ID" value="EQB61417.1"/>
    <property type="molecule type" value="Genomic_DNA"/>
</dbReference>
<evidence type="ECO:0000313" key="1">
    <source>
        <dbReference type="EMBL" id="EQB61417.1"/>
    </source>
</evidence>
<evidence type="ECO:0000313" key="2">
    <source>
        <dbReference type="Proteomes" id="UP000053780"/>
    </source>
</evidence>
<name>T0L1K4_9MICR</name>
<dbReference type="AlphaFoldDB" id="T0L1K4"/>
<protein>
    <recommendedName>
        <fullName evidence="3">Ricin B lectin domain-containing protein</fullName>
    </recommendedName>
</protein>
<reference evidence="1 2" key="1">
    <citation type="journal article" date="2013" name="BMC Genomics">
        <title>Genome sequencing and comparative genomics of honey bee microsporidia, Nosema apis reveal novel insights into host-parasite interactions.</title>
        <authorList>
            <person name="Chen Yp."/>
            <person name="Pettis J.S."/>
            <person name="Zhao Y."/>
            <person name="Liu X."/>
            <person name="Tallon L.J."/>
            <person name="Sadzewicz L.D."/>
            <person name="Li R."/>
            <person name="Zheng H."/>
            <person name="Huang S."/>
            <person name="Zhang X."/>
            <person name="Hamilton M.C."/>
            <person name="Pernal S.F."/>
            <person name="Melathopoulos A.P."/>
            <person name="Yan X."/>
            <person name="Evans J.D."/>
        </authorList>
    </citation>
    <scope>NUCLEOTIDE SEQUENCE [LARGE SCALE GENOMIC DNA]</scope>
    <source>
        <strain evidence="1 2">BRL 01</strain>
    </source>
</reference>
<gene>
    <name evidence="1" type="ORF">NAPIS_ORF01006</name>
</gene>
<organism evidence="1 2">
    <name type="scientific">Vairimorpha apis BRL 01</name>
    <dbReference type="NCBI Taxonomy" id="1037528"/>
    <lineage>
        <taxon>Eukaryota</taxon>
        <taxon>Fungi</taxon>
        <taxon>Fungi incertae sedis</taxon>
        <taxon>Microsporidia</taxon>
        <taxon>Nosematidae</taxon>
        <taxon>Vairimorpha</taxon>
    </lineage>
</organism>